<dbReference type="EMBL" id="CP065687">
    <property type="protein sequence ID" value="QPS47518.1"/>
    <property type="molecule type" value="Genomic_DNA"/>
</dbReference>
<dbReference type="PANTHER" id="PTHR43214:SF43">
    <property type="entry name" value="TWO-COMPONENT RESPONSE REGULATOR"/>
    <property type="match status" value="1"/>
</dbReference>
<accession>A0A7U4SVL8</accession>
<dbReference type="CDD" id="cd06170">
    <property type="entry name" value="LuxR_C_like"/>
    <property type="match status" value="1"/>
</dbReference>
<dbReference type="PRINTS" id="PR00038">
    <property type="entry name" value="HTHLUXR"/>
</dbReference>
<dbReference type="InterPro" id="IPR016032">
    <property type="entry name" value="Sig_transdc_resp-reg_C-effctor"/>
</dbReference>
<dbReference type="Gene3D" id="3.40.50.2300">
    <property type="match status" value="1"/>
</dbReference>
<dbReference type="SMART" id="SM00421">
    <property type="entry name" value="HTH_LUXR"/>
    <property type="match status" value="1"/>
</dbReference>
<dbReference type="CDD" id="cd17535">
    <property type="entry name" value="REC_NarL-like"/>
    <property type="match status" value="1"/>
</dbReference>
<dbReference type="Proteomes" id="UP000594943">
    <property type="component" value="Chromosome 2"/>
</dbReference>
<organism evidence="3 4">
    <name type="scientific">Burkholderia humptydooensis</name>
    <dbReference type="NCBI Taxonomy" id="430531"/>
    <lineage>
        <taxon>Bacteria</taxon>
        <taxon>Pseudomonadati</taxon>
        <taxon>Pseudomonadota</taxon>
        <taxon>Betaproteobacteria</taxon>
        <taxon>Burkholderiales</taxon>
        <taxon>Burkholderiaceae</taxon>
        <taxon>Burkholderia</taxon>
        <taxon>pseudomallei group</taxon>
    </lineage>
</organism>
<gene>
    <name evidence="3" type="ORF">I6G56_24160</name>
</gene>
<dbReference type="InterPro" id="IPR039420">
    <property type="entry name" value="WalR-like"/>
</dbReference>
<evidence type="ECO:0000256" key="2">
    <source>
        <dbReference type="ARBA" id="ARBA00023125"/>
    </source>
</evidence>
<dbReference type="InterPro" id="IPR001789">
    <property type="entry name" value="Sig_transdc_resp-reg_receiver"/>
</dbReference>
<name>A0A7U4SVL8_9BURK</name>
<dbReference type="GO" id="GO:0006355">
    <property type="term" value="P:regulation of DNA-templated transcription"/>
    <property type="evidence" value="ECO:0007669"/>
    <property type="project" value="InterPro"/>
</dbReference>
<dbReference type="KEGG" id="bhg:I6G56_24160"/>
<keyword evidence="1" id="KW-0597">Phosphoprotein</keyword>
<accession>A0A7T2X236</accession>
<proteinExistence type="predicted"/>
<dbReference type="GO" id="GO:0000160">
    <property type="term" value="P:phosphorelay signal transduction system"/>
    <property type="evidence" value="ECO:0007669"/>
    <property type="project" value="InterPro"/>
</dbReference>
<dbReference type="Pfam" id="PF00196">
    <property type="entry name" value="GerE"/>
    <property type="match status" value="1"/>
</dbReference>
<keyword evidence="2" id="KW-0238">DNA-binding</keyword>
<dbReference type="PANTHER" id="PTHR43214">
    <property type="entry name" value="TWO-COMPONENT RESPONSE REGULATOR"/>
    <property type="match status" value="1"/>
</dbReference>
<sequence>MIRLLMVDRHAMLRDGLRHILEKSGEFEIDGEAGDAPSAFELVKQGRTGIALLDQTTLGHDCANLIHRIRRTAPSTRVLVMAARASQRHAAEAFQAGASGYLTKQSGCDELIAALRKIAAGGVYVSMDVAEQLAENLHAPSDADAPPHERLSKREFEVFLHLAAGDTPAEIAQALGISAKTVRIYKAHVLDKLALPNESALVRYAVAHRIGDPP</sequence>
<dbReference type="SUPFAM" id="SSF46894">
    <property type="entry name" value="C-terminal effector domain of the bipartite response regulators"/>
    <property type="match status" value="1"/>
</dbReference>
<dbReference type="GO" id="GO:0003677">
    <property type="term" value="F:DNA binding"/>
    <property type="evidence" value="ECO:0007669"/>
    <property type="project" value="UniProtKB-KW"/>
</dbReference>
<dbReference type="SUPFAM" id="SSF52172">
    <property type="entry name" value="CheY-like"/>
    <property type="match status" value="1"/>
</dbReference>
<evidence type="ECO:0000256" key="1">
    <source>
        <dbReference type="ARBA" id="ARBA00022553"/>
    </source>
</evidence>
<reference evidence="3 4" key="1">
    <citation type="submission" date="2020-12" db="EMBL/GenBank/DDBJ databases">
        <title>FDA dAtabase for Regulatory Grade micrObial Sequences (FDA-ARGOS): Supporting development and validation of Infectious Disease Dx tests.</title>
        <authorList>
            <person name="Nelson B."/>
            <person name="Plummer A."/>
            <person name="Tallon L."/>
            <person name="Sadzewicz L."/>
            <person name="Zhao X."/>
            <person name="Boylan J."/>
            <person name="Ott S."/>
            <person name="Bowen H."/>
            <person name="Vavikolanu K."/>
            <person name="Mehta A."/>
            <person name="Aluvathingal J."/>
            <person name="Nadendla S."/>
            <person name="Myers T."/>
            <person name="Yan Y."/>
            <person name="Sichtig H."/>
        </authorList>
    </citation>
    <scope>NUCLEOTIDE SEQUENCE [LARGE SCALE GENOMIC DNA]</scope>
    <source>
        <strain evidence="3 4">FDAARGOS_899</strain>
    </source>
</reference>
<evidence type="ECO:0000313" key="4">
    <source>
        <dbReference type="Proteomes" id="UP000594943"/>
    </source>
</evidence>
<dbReference type="RefSeq" id="WP_006027557.1">
    <property type="nucleotide sequence ID" value="NZ_CP013382.1"/>
</dbReference>
<dbReference type="InterPro" id="IPR000792">
    <property type="entry name" value="Tscrpt_reg_LuxR_C"/>
</dbReference>
<dbReference type="PROSITE" id="PS50043">
    <property type="entry name" value="HTH_LUXR_2"/>
    <property type="match status" value="1"/>
</dbReference>
<dbReference type="Pfam" id="PF00072">
    <property type="entry name" value="Response_reg"/>
    <property type="match status" value="1"/>
</dbReference>
<dbReference type="AlphaFoldDB" id="A0A7U4SVL8"/>
<dbReference type="InterPro" id="IPR058245">
    <property type="entry name" value="NreC/VraR/RcsB-like_REC"/>
</dbReference>
<evidence type="ECO:0000313" key="3">
    <source>
        <dbReference type="EMBL" id="QPS47518.1"/>
    </source>
</evidence>
<protein>
    <submittedName>
        <fullName evidence="3">Response regulator transcription factor</fullName>
    </submittedName>
</protein>
<dbReference type="SMART" id="SM00448">
    <property type="entry name" value="REC"/>
    <property type="match status" value="1"/>
</dbReference>
<dbReference type="PROSITE" id="PS50110">
    <property type="entry name" value="RESPONSE_REGULATORY"/>
    <property type="match status" value="1"/>
</dbReference>
<dbReference type="InterPro" id="IPR011006">
    <property type="entry name" value="CheY-like_superfamily"/>
</dbReference>